<protein>
    <submittedName>
        <fullName evidence="2">Uncharacterized protein</fullName>
    </submittedName>
</protein>
<keyword evidence="3" id="KW-1185">Reference proteome</keyword>
<dbReference type="EMBL" id="JACXVP010000007">
    <property type="protein sequence ID" value="KAG5594069.1"/>
    <property type="molecule type" value="Genomic_DNA"/>
</dbReference>
<dbReference type="Proteomes" id="UP000824120">
    <property type="component" value="Chromosome 7"/>
</dbReference>
<feature type="compositionally biased region" description="Basic and acidic residues" evidence="1">
    <location>
        <begin position="1"/>
        <end position="10"/>
    </location>
</feature>
<evidence type="ECO:0000313" key="3">
    <source>
        <dbReference type="Proteomes" id="UP000824120"/>
    </source>
</evidence>
<proteinExistence type="predicted"/>
<sequence length="95" mass="9943">MSKKPIETPRKSPRLGEGTSNDDVHVSNFNILTQVTPTNQKGKKRKGKIVETPFDSDFDFYRRQLGKSGSEGGDLGEGGGFGGGLSGGAGGGKQS</sequence>
<accession>A0A9J5Y1H8</accession>
<feature type="region of interest" description="Disordered" evidence="1">
    <location>
        <begin position="64"/>
        <end position="95"/>
    </location>
</feature>
<dbReference type="AlphaFoldDB" id="A0A9J5Y1H8"/>
<evidence type="ECO:0000256" key="1">
    <source>
        <dbReference type="SAM" id="MobiDB-lite"/>
    </source>
</evidence>
<gene>
    <name evidence="2" type="ORF">H5410_035301</name>
</gene>
<feature type="compositionally biased region" description="Gly residues" evidence="1">
    <location>
        <begin position="69"/>
        <end position="95"/>
    </location>
</feature>
<feature type="region of interest" description="Disordered" evidence="1">
    <location>
        <begin position="1"/>
        <end position="25"/>
    </location>
</feature>
<comment type="caution">
    <text evidence="2">The sequence shown here is derived from an EMBL/GenBank/DDBJ whole genome shotgun (WGS) entry which is preliminary data.</text>
</comment>
<evidence type="ECO:0000313" key="2">
    <source>
        <dbReference type="EMBL" id="KAG5594069.1"/>
    </source>
</evidence>
<reference evidence="2 3" key="1">
    <citation type="submission" date="2020-09" db="EMBL/GenBank/DDBJ databases">
        <title>De no assembly of potato wild relative species, Solanum commersonii.</title>
        <authorList>
            <person name="Cho K."/>
        </authorList>
    </citation>
    <scope>NUCLEOTIDE SEQUENCE [LARGE SCALE GENOMIC DNA]</scope>
    <source>
        <strain evidence="2">LZ3.2</strain>
        <tissue evidence="2">Leaf</tissue>
    </source>
</reference>
<organism evidence="2 3">
    <name type="scientific">Solanum commersonii</name>
    <name type="common">Commerson's wild potato</name>
    <name type="synonym">Commerson's nightshade</name>
    <dbReference type="NCBI Taxonomy" id="4109"/>
    <lineage>
        <taxon>Eukaryota</taxon>
        <taxon>Viridiplantae</taxon>
        <taxon>Streptophyta</taxon>
        <taxon>Embryophyta</taxon>
        <taxon>Tracheophyta</taxon>
        <taxon>Spermatophyta</taxon>
        <taxon>Magnoliopsida</taxon>
        <taxon>eudicotyledons</taxon>
        <taxon>Gunneridae</taxon>
        <taxon>Pentapetalae</taxon>
        <taxon>asterids</taxon>
        <taxon>lamiids</taxon>
        <taxon>Solanales</taxon>
        <taxon>Solanaceae</taxon>
        <taxon>Solanoideae</taxon>
        <taxon>Solaneae</taxon>
        <taxon>Solanum</taxon>
    </lineage>
</organism>
<name>A0A9J5Y1H8_SOLCO</name>